<protein>
    <submittedName>
        <fullName evidence="1">Uncharacterized protein</fullName>
    </submittedName>
</protein>
<reference evidence="1" key="2">
    <citation type="journal article" date="2015" name="Fish Shellfish Immunol.">
        <title>Early steps in the European eel (Anguilla anguilla)-Vibrio vulnificus interaction in the gills: Role of the RtxA13 toxin.</title>
        <authorList>
            <person name="Callol A."/>
            <person name="Pajuelo D."/>
            <person name="Ebbesson L."/>
            <person name="Teles M."/>
            <person name="MacKenzie S."/>
            <person name="Amaro C."/>
        </authorList>
    </citation>
    <scope>NUCLEOTIDE SEQUENCE</scope>
</reference>
<proteinExistence type="predicted"/>
<accession>A0A0E9X6N7</accession>
<dbReference type="AlphaFoldDB" id="A0A0E9X6N7"/>
<reference evidence="1" key="1">
    <citation type="submission" date="2014-11" db="EMBL/GenBank/DDBJ databases">
        <authorList>
            <person name="Amaro Gonzalez C."/>
        </authorList>
    </citation>
    <scope>NUCLEOTIDE SEQUENCE</scope>
</reference>
<dbReference type="EMBL" id="GBXM01010190">
    <property type="protein sequence ID" value="JAH98387.1"/>
    <property type="molecule type" value="Transcribed_RNA"/>
</dbReference>
<evidence type="ECO:0000313" key="1">
    <source>
        <dbReference type="EMBL" id="JAH98387.1"/>
    </source>
</evidence>
<organism evidence="1">
    <name type="scientific">Anguilla anguilla</name>
    <name type="common">European freshwater eel</name>
    <name type="synonym">Muraena anguilla</name>
    <dbReference type="NCBI Taxonomy" id="7936"/>
    <lineage>
        <taxon>Eukaryota</taxon>
        <taxon>Metazoa</taxon>
        <taxon>Chordata</taxon>
        <taxon>Craniata</taxon>
        <taxon>Vertebrata</taxon>
        <taxon>Euteleostomi</taxon>
        <taxon>Actinopterygii</taxon>
        <taxon>Neopterygii</taxon>
        <taxon>Teleostei</taxon>
        <taxon>Anguilliformes</taxon>
        <taxon>Anguillidae</taxon>
        <taxon>Anguilla</taxon>
    </lineage>
</organism>
<sequence>MISLQNNAATCAFATTNCMVLNTSDTLNRVSEQGKRDNAASTRWSPSRLLWYSGALGRRVSKFKNSIFYSYIGPSAITRAQNQKIDKTEVGGRGWFRQWTMNSYLLVFAG</sequence>
<name>A0A0E9X6N7_ANGAN</name>